<accession>A0A1L9T6I6</accession>
<keyword evidence="4" id="KW-0378">Hydrolase</keyword>
<dbReference type="GeneID" id="63758866"/>
<dbReference type="GO" id="GO:0046872">
    <property type="term" value="F:metal ion binding"/>
    <property type="evidence" value="ECO:0007669"/>
    <property type="project" value="UniProtKB-KW"/>
</dbReference>
<dbReference type="SMART" id="SM00849">
    <property type="entry name" value="Lactamase_B"/>
    <property type="match status" value="1"/>
</dbReference>
<dbReference type="SUPFAM" id="SSF56281">
    <property type="entry name" value="Metallo-hydrolase/oxidoreductase"/>
    <property type="match status" value="1"/>
</dbReference>
<dbReference type="AlphaFoldDB" id="A0A1L9T6I6"/>
<dbReference type="Pfam" id="PF00753">
    <property type="entry name" value="Lactamase_B"/>
    <property type="match status" value="1"/>
</dbReference>
<dbReference type="InterPro" id="IPR036866">
    <property type="entry name" value="RibonucZ/Hydroxyglut_hydro"/>
</dbReference>
<comment type="cofactor">
    <cofactor evidence="1">
        <name>Zn(2+)</name>
        <dbReference type="ChEBI" id="CHEBI:29105"/>
    </cofactor>
</comment>
<dbReference type="OrthoDB" id="10250730at2759"/>
<sequence length="290" mass="32623">MSVLPPSCMPDGSKLWILDLGSLDTDASGVLYGANVFPAHLPPQQHERRSLVMFAALIQQPSVGLILFDTGSCEDAIANWDHGMTECMPRVWRKETNSLPAAIEATGAGSIKDVKRVILSHLHFDHAGGLEHFLDKETKGLTPNTDVEIWVHEAEFKNAFWAAATGIEPSLYSKHYLDISRLKWRTFADDHFQIFPGITLHRCPGHTDGSVVMELQMQHSGTSVLTADLFHVKENYEDGRPAGRLMRDYNAWWRSRLFVKNLVERKGARVLLGHEPSYSKAFKESPEYLE</sequence>
<protein>
    <recommendedName>
        <fullName evidence="6">Metallo-beta-lactamase domain-containing protein</fullName>
    </recommendedName>
</protein>
<evidence type="ECO:0000256" key="1">
    <source>
        <dbReference type="ARBA" id="ARBA00001947"/>
    </source>
</evidence>
<dbReference type="GO" id="GO:0016787">
    <property type="term" value="F:hydrolase activity"/>
    <property type="evidence" value="ECO:0007669"/>
    <property type="project" value="UniProtKB-KW"/>
</dbReference>
<dbReference type="VEuPathDB" id="FungiDB:ASPSYDRAFT_159089"/>
<dbReference type="InterPro" id="IPR001279">
    <property type="entry name" value="Metallo-B-lactamas"/>
</dbReference>
<dbReference type="InterPro" id="IPR051013">
    <property type="entry name" value="MBL_superfamily_lactonases"/>
</dbReference>
<evidence type="ECO:0000256" key="3">
    <source>
        <dbReference type="ARBA" id="ARBA00022723"/>
    </source>
</evidence>
<evidence type="ECO:0000256" key="5">
    <source>
        <dbReference type="ARBA" id="ARBA00022833"/>
    </source>
</evidence>
<comment type="similarity">
    <text evidence="2">Belongs to the metallo-beta-lactamase superfamily.</text>
</comment>
<name>A0A1L9T6I6_9EURO</name>
<keyword evidence="5" id="KW-0862">Zinc</keyword>
<dbReference type="CDD" id="cd07729">
    <property type="entry name" value="AHL_lactonase_MBL-fold"/>
    <property type="match status" value="1"/>
</dbReference>
<dbReference type="EMBL" id="KV878593">
    <property type="protein sequence ID" value="OJJ54893.1"/>
    <property type="molecule type" value="Genomic_DNA"/>
</dbReference>
<dbReference type="PANTHER" id="PTHR42978:SF2">
    <property type="entry name" value="102 KBASES UNSTABLE REGION: FROM 1 TO 119443"/>
    <property type="match status" value="1"/>
</dbReference>
<evidence type="ECO:0000256" key="4">
    <source>
        <dbReference type="ARBA" id="ARBA00022801"/>
    </source>
</evidence>
<evidence type="ECO:0000313" key="8">
    <source>
        <dbReference type="Proteomes" id="UP000184356"/>
    </source>
</evidence>
<evidence type="ECO:0000313" key="7">
    <source>
        <dbReference type="EMBL" id="OJJ54893.1"/>
    </source>
</evidence>
<reference evidence="8" key="1">
    <citation type="journal article" date="2017" name="Genome Biol.">
        <title>Comparative genomics reveals high biological diversity and specific adaptations in the industrially and medically important fungal genus Aspergillus.</title>
        <authorList>
            <person name="de Vries R.P."/>
            <person name="Riley R."/>
            <person name="Wiebenga A."/>
            <person name="Aguilar-Osorio G."/>
            <person name="Amillis S."/>
            <person name="Uchima C.A."/>
            <person name="Anderluh G."/>
            <person name="Asadollahi M."/>
            <person name="Askin M."/>
            <person name="Barry K."/>
            <person name="Battaglia E."/>
            <person name="Bayram O."/>
            <person name="Benocci T."/>
            <person name="Braus-Stromeyer S.A."/>
            <person name="Caldana C."/>
            <person name="Canovas D."/>
            <person name="Cerqueira G.C."/>
            <person name="Chen F."/>
            <person name="Chen W."/>
            <person name="Choi C."/>
            <person name="Clum A."/>
            <person name="Dos Santos R.A."/>
            <person name="Damasio A.R."/>
            <person name="Diallinas G."/>
            <person name="Emri T."/>
            <person name="Fekete E."/>
            <person name="Flipphi M."/>
            <person name="Freyberg S."/>
            <person name="Gallo A."/>
            <person name="Gournas C."/>
            <person name="Habgood R."/>
            <person name="Hainaut M."/>
            <person name="Harispe M.L."/>
            <person name="Henrissat B."/>
            <person name="Hilden K.S."/>
            <person name="Hope R."/>
            <person name="Hossain A."/>
            <person name="Karabika E."/>
            <person name="Karaffa L."/>
            <person name="Karanyi Z."/>
            <person name="Krasevec N."/>
            <person name="Kuo A."/>
            <person name="Kusch H."/>
            <person name="LaButti K."/>
            <person name="Lagendijk E.L."/>
            <person name="Lapidus A."/>
            <person name="Levasseur A."/>
            <person name="Lindquist E."/>
            <person name="Lipzen A."/>
            <person name="Logrieco A.F."/>
            <person name="MacCabe A."/>
            <person name="Maekelae M.R."/>
            <person name="Malavazi I."/>
            <person name="Melin P."/>
            <person name="Meyer V."/>
            <person name="Mielnichuk N."/>
            <person name="Miskei M."/>
            <person name="Molnar A.P."/>
            <person name="Mule G."/>
            <person name="Ngan C.Y."/>
            <person name="Orejas M."/>
            <person name="Orosz E."/>
            <person name="Ouedraogo J.P."/>
            <person name="Overkamp K.M."/>
            <person name="Park H.-S."/>
            <person name="Perrone G."/>
            <person name="Piumi F."/>
            <person name="Punt P.J."/>
            <person name="Ram A.F."/>
            <person name="Ramon A."/>
            <person name="Rauscher S."/>
            <person name="Record E."/>
            <person name="Riano-Pachon D.M."/>
            <person name="Robert V."/>
            <person name="Roehrig J."/>
            <person name="Ruller R."/>
            <person name="Salamov A."/>
            <person name="Salih N.S."/>
            <person name="Samson R.A."/>
            <person name="Sandor E."/>
            <person name="Sanguinetti M."/>
            <person name="Schuetze T."/>
            <person name="Sepcic K."/>
            <person name="Shelest E."/>
            <person name="Sherlock G."/>
            <person name="Sophianopoulou V."/>
            <person name="Squina F.M."/>
            <person name="Sun H."/>
            <person name="Susca A."/>
            <person name="Todd R.B."/>
            <person name="Tsang A."/>
            <person name="Unkles S.E."/>
            <person name="van de Wiele N."/>
            <person name="van Rossen-Uffink D."/>
            <person name="Oliveira J.V."/>
            <person name="Vesth T.C."/>
            <person name="Visser J."/>
            <person name="Yu J.-H."/>
            <person name="Zhou M."/>
            <person name="Andersen M.R."/>
            <person name="Archer D.B."/>
            <person name="Baker S.E."/>
            <person name="Benoit I."/>
            <person name="Brakhage A.A."/>
            <person name="Braus G.H."/>
            <person name="Fischer R."/>
            <person name="Frisvad J.C."/>
            <person name="Goldman G.H."/>
            <person name="Houbraken J."/>
            <person name="Oakley B."/>
            <person name="Pocsi I."/>
            <person name="Scazzocchio C."/>
            <person name="Seiboth B."/>
            <person name="vanKuyk P.A."/>
            <person name="Wortman J."/>
            <person name="Dyer P.S."/>
            <person name="Grigoriev I.V."/>
        </authorList>
    </citation>
    <scope>NUCLEOTIDE SEQUENCE [LARGE SCALE GENOMIC DNA]</scope>
    <source>
        <strain evidence="8">CBS 593.65</strain>
    </source>
</reference>
<dbReference type="STRING" id="1036612.A0A1L9T6I6"/>
<dbReference type="Proteomes" id="UP000184356">
    <property type="component" value="Unassembled WGS sequence"/>
</dbReference>
<evidence type="ECO:0000259" key="6">
    <source>
        <dbReference type="SMART" id="SM00849"/>
    </source>
</evidence>
<organism evidence="7 8">
    <name type="scientific">Aspergillus sydowii CBS 593.65</name>
    <dbReference type="NCBI Taxonomy" id="1036612"/>
    <lineage>
        <taxon>Eukaryota</taxon>
        <taxon>Fungi</taxon>
        <taxon>Dikarya</taxon>
        <taxon>Ascomycota</taxon>
        <taxon>Pezizomycotina</taxon>
        <taxon>Eurotiomycetes</taxon>
        <taxon>Eurotiomycetidae</taxon>
        <taxon>Eurotiales</taxon>
        <taxon>Aspergillaceae</taxon>
        <taxon>Aspergillus</taxon>
        <taxon>Aspergillus subgen. Nidulantes</taxon>
    </lineage>
</organism>
<dbReference type="PANTHER" id="PTHR42978">
    <property type="entry name" value="QUORUM-QUENCHING LACTONASE YTNP-RELATED-RELATED"/>
    <property type="match status" value="1"/>
</dbReference>
<feature type="domain" description="Metallo-beta-lactamase" evidence="6">
    <location>
        <begin position="52"/>
        <end position="274"/>
    </location>
</feature>
<keyword evidence="8" id="KW-1185">Reference proteome</keyword>
<dbReference type="RefSeq" id="XP_040698699.1">
    <property type="nucleotide sequence ID" value="XM_040842793.1"/>
</dbReference>
<evidence type="ECO:0000256" key="2">
    <source>
        <dbReference type="ARBA" id="ARBA00007749"/>
    </source>
</evidence>
<dbReference type="Gene3D" id="3.60.15.10">
    <property type="entry name" value="Ribonuclease Z/Hydroxyacylglutathione hydrolase-like"/>
    <property type="match status" value="1"/>
</dbReference>
<keyword evidence="3" id="KW-0479">Metal-binding</keyword>
<gene>
    <name evidence="7" type="ORF">ASPSYDRAFT_159089</name>
</gene>
<proteinExistence type="inferred from homology"/>